<organism evidence="3 4">
    <name type="scientific">Vitreoscilla filiformis</name>
    <dbReference type="NCBI Taxonomy" id="63"/>
    <lineage>
        <taxon>Bacteria</taxon>
        <taxon>Pseudomonadati</taxon>
        <taxon>Pseudomonadota</taxon>
        <taxon>Betaproteobacteria</taxon>
        <taxon>Neisseriales</taxon>
        <taxon>Neisseriaceae</taxon>
        <taxon>Vitreoscilla</taxon>
    </lineage>
</organism>
<name>A0A221KJP3_VITFI</name>
<dbReference type="Proteomes" id="UP000199729">
    <property type="component" value="Plasmid pVF1"/>
</dbReference>
<dbReference type="KEGG" id="vff:VITFI_CDS3449"/>
<keyword evidence="4" id="KW-1185">Reference proteome</keyword>
<evidence type="ECO:0008006" key="5">
    <source>
        <dbReference type="Google" id="ProtNLM"/>
    </source>
</evidence>
<keyword evidence="2" id="KW-0732">Signal</keyword>
<accession>A0A221KJP3</accession>
<evidence type="ECO:0000313" key="3">
    <source>
        <dbReference type="EMBL" id="ASM79226.1"/>
    </source>
</evidence>
<feature type="region of interest" description="Disordered" evidence="1">
    <location>
        <begin position="50"/>
        <end position="80"/>
    </location>
</feature>
<dbReference type="AlphaFoldDB" id="A0A221KJP3"/>
<sequence>MKAVKSPTPWLCLALLLILSGCQSSGAVTSCEQYLDKIQRDDCKRRTVLPAIEPMQPPTSTHRNDPLCYRKSTGEQVCSN</sequence>
<gene>
    <name evidence="3" type="ORF">VITFI_CDS3449</name>
</gene>
<dbReference type="EMBL" id="CP022424">
    <property type="protein sequence ID" value="ASM79226.1"/>
    <property type="molecule type" value="Genomic_DNA"/>
</dbReference>
<dbReference type="RefSeq" id="WP_089418378.1">
    <property type="nucleotide sequence ID" value="NZ_CP022424.1"/>
</dbReference>
<feature type="signal peptide" evidence="2">
    <location>
        <begin position="1"/>
        <end position="27"/>
    </location>
</feature>
<reference evidence="3 4" key="1">
    <citation type="submission" date="2017-07" db="EMBL/GenBank/DDBJ databases">
        <title>Complete Genome Sequence of the cosmetic ferment Vitreoscilla filiformis (ATCC15551).</title>
        <authorList>
            <person name="Contreras S."/>
            <person name="Sagory-Zalkind P."/>
            <person name="Blanquart H."/>
            <person name="Iltis A."/>
            <person name="Morand S.C."/>
        </authorList>
    </citation>
    <scope>NUCLEOTIDE SEQUENCE [LARGE SCALE GENOMIC DNA]</scope>
    <source>
        <strain evidence="3 4">ATCC 15551</strain>
        <plasmid evidence="4">Plasmid pvf1</plasmid>
    </source>
</reference>
<geneLocation type="plasmid" evidence="4">
    <name>pvf1</name>
</geneLocation>
<evidence type="ECO:0000256" key="2">
    <source>
        <dbReference type="SAM" id="SignalP"/>
    </source>
</evidence>
<evidence type="ECO:0000313" key="4">
    <source>
        <dbReference type="Proteomes" id="UP000199729"/>
    </source>
</evidence>
<feature type="chain" id="PRO_5012013463" description="Lipoprotein" evidence="2">
    <location>
        <begin position="28"/>
        <end position="80"/>
    </location>
</feature>
<proteinExistence type="predicted"/>
<evidence type="ECO:0000256" key="1">
    <source>
        <dbReference type="SAM" id="MobiDB-lite"/>
    </source>
</evidence>
<protein>
    <recommendedName>
        <fullName evidence="5">Lipoprotein</fullName>
    </recommendedName>
</protein>
<keyword evidence="3" id="KW-0614">Plasmid</keyword>
<dbReference type="PROSITE" id="PS51257">
    <property type="entry name" value="PROKAR_LIPOPROTEIN"/>
    <property type="match status" value="1"/>
</dbReference>